<accession>A0A7X3CRR5</accession>
<keyword evidence="2" id="KW-0813">Transport</keyword>
<feature type="transmembrane region" description="Helical" evidence="9">
    <location>
        <begin position="179"/>
        <end position="203"/>
    </location>
</feature>
<keyword evidence="7 9" id="KW-0472">Membrane</keyword>
<feature type="transmembrane region" description="Helical" evidence="9">
    <location>
        <begin position="257"/>
        <end position="277"/>
    </location>
</feature>
<reference evidence="10 11" key="1">
    <citation type="submission" date="2019-11" db="EMBL/GenBank/DDBJ databases">
        <title>Draft genome sequences of five Paenibacillus species of dairy origin.</title>
        <authorList>
            <person name="Olajide A.M."/>
            <person name="Chen S."/>
            <person name="Lapointe G."/>
        </authorList>
    </citation>
    <scope>NUCLEOTIDE SEQUENCE [LARGE SCALE GENOMIC DNA]</scope>
    <source>
        <strain evidence="10 11">2CS3</strain>
    </source>
</reference>
<keyword evidence="11" id="KW-1185">Reference proteome</keyword>
<dbReference type="Proteomes" id="UP000450917">
    <property type="component" value="Unassembled WGS sequence"/>
</dbReference>
<comment type="subcellular location">
    <subcellularLocation>
        <location evidence="1">Cell membrane</location>
        <topology evidence="1">Multi-pass membrane protein</topology>
    </subcellularLocation>
</comment>
<dbReference type="InterPro" id="IPR052157">
    <property type="entry name" value="BCAA_transport_permease"/>
</dbReference>
<keyword evidence="3" id="KW-1003">Cell membrane</keyword>
<dbReference type="PANTHER" id="PTHR11795:SF442">
    <property type="entry name" value="ABC TRANSPORTER ATP-BINDING PROTEIN"/>
    <property type="match status" value="1"/>
</dbReference>
<evidence type="ECO:0000256" key="1">
    <source>
        <dbReference type="ARBA" id="ARBA00004651"/>
    </source>
</evidence>
<feature type="transmembrane region" description="Helical" evidence="9">
    <location>
        <begin position="223"/>
        <end position="250"/>
    </location>
</feature>
<dbReference type="GO" id="GO:0005886">
    <property type="term" value="C:plasma membrane"/>
    <property type="evidence" value="ECO:0007669"/>
    <property type="project" value="UniProtKB-SubCell"/>
</dbReference>
<evidence type="ECO:0000256" key="8">
    <source>
        <dbReference type="ARBA" id="ARBA00037998"/>
    </source>
</evidence>
<sequence length="289" mass="31204">MNVSTLLLQLLTGLAYGMLLFMIASGMSIIFGLMNVVNMTHGTFFALGAYLAYTFTSQHFGFWVSLILSVIVVGGIGLFIERVLLAPVYGSHDKEVLMTFGLMFIIADLMKWMWGSNPLTLGVPPILNFSISMGPVMFPSYRLFVIIIGILLAFVLWYMENHTQTGAIIRAGVDDRTMLGALGINVKFVFASVFVFGAALAAFGGVLAGPILSLYNGMDIEVLILSLVIVVIGGLGTWKGTFIAAILIGLIESMGQVYFPSVSMALIFIFMIAILIVKPTGLFGREVGA</sequence>
<protein>
    <submittedName>
        <fullName evidence="10">Branched-chain amino acid ABC transporter permease</fullName>
    </submittedName>
</protein>
<dbReference type="GO" id="GO:0006865">
    <property type="term" value="P:amino acid transport"/>
    <property type="evidence" value="ECO:0007669"/>
    <property type="project" value="UniProtKB-KW"/>
</dbReference>
<dbReference type="AlphaFoldDB" id="A0A7X3CRR5"/>
<comment type="caution">
    <text evidence="10">The sequence shown here is derived from an EMBL/GenBank/DDBJ whole genome shotgun (WGS) entry which is preliminary data.</text>
</comment>
<name>A0A7X3CRR5_9BACL</name>
<keyword evidence="6 9" id="KW-1133">Transmembrane helix</keyword>
<dbReference type="PANTHER" id="PTHR11795">
    <property type="entry name" value="BRANCHED-CHAIN AMINO ACID TRANSPORT SYSTEM PERMEASE PROTEIN LIVH"/>
    <property type="match status" value="1"/>
</dbReference>
<dbReference type="EMBL" id="WNZX01000001">
    <property type="protein sequence ID" value="MUG69237.1"/>
    <property type="molecule type" value="Genomic_DNA"/>
</dbReference>
<feature type="transmembrane region" description="Helical" evidence="9">
    <location>
        <begin position="141"/>
        <end position="159"/>
    </location>
</feature>
<feature type="transmembrane region" description="Helical" evidence="9">
    <location>
        <begin position="62"/>
        <end position="84"/>
    </location>
</feature>
<organism evidence="10 11">
    <name type="scientific">Paenibacillus validus</name>
    <dbReference type="NCBI Taxonomy" id="44253"/>
    <lineage>
        <taxon>Bacteria</taxon>
        <taxon>Bacillati</taxon>
        <taxon>Bacillota</taxon>
        <taxon>Bacilli</taxon>
        <taxon>Bacillales</taxon>
        <taxon>Paenibacillaceae</taxon>
        <taxon>Paenibacillus</taxon>
    </lineage>
</organism>
<evidence type="ECO:0000256" key="4">
    <source>
        <dbReference type="ARBA" id="ARBA00022692"/>
    </source>
</evidence>
<keyword evidence="5" id="KW-0029">Amino-acid transport</keyword>
<feature type="transmembrane region" description="Helical" evidence="9">
    <location>
        <begin position="96"/>
        <end position="114"/>
    </location>
</feature>
<feature type="transmembrane region" description="Helical" evidence="9">
    <location>
        <begin position="6"/>
        <end position="24"/>
    </location>
</feature>
<gene>
    <name evidence="10" type="ORF">GNP93_00960</name>
</gene>
<proteinExistence type="inferred from homology"/>
<evidence type="ECO:0000256" key="3">
    <source>
        <dbReference type="ARBA" id="ARBA00022475"/>
    </source>
</evidence>
<dbReference type="InterPro" id="IPR001851">
    <property type="entry name" value="ABC_transp_permease"/>
</dbReference>
<evidence type="ECO:0000256" key="7">
    <source>
        <dbReference type="ARBA" id="ARBA00023136"/>
    </source>
</evidence>
<evidence type="ECO:0000256" key="2">
    <source>
        <dbReference type="ARBA" id="ARBA00022448"/>
    </source>
</evidence>
<evidence type="ECO:0000313" key="11">
    <source>
        <dbReference type="Proteomes" id="UP000450917"/>
    </source>
</evidence>
<dbReference type="GO" id="GO:0022857">
    <property type="term" value="F:transmembrane transporter activity"/>
    <property type="evidence" value="ECO:0007669"/>
    <property type="project" value="InterPro"/>
</dbReference>
<dbReference type="CDD" id="cd06582">
    <property type="entry name" value="TM_PBP1_LivH_like"/>
    <property type="match status" value="1"/>
</dbReference>
<evidence type="ECO:0000313" key="10">
    <source>
        <dbReference type="EMBL" id="MUG69237.1"/>
    </source>
</evidence>
<dbReference type="Pfam" id="PF02653">
    <property type="entry name" value="BPD_transp_2"/>
    <property type="match status" value="1"/>
</dbReference>
<evidence type="ECO:0000256" key="6">
    <source>
        <dbReference type="ARBA" id="ARBA00022989"/>
    </source>
</evidence>
<evidence type="ECO:0000256" key="9">
    <source>
        <dbReference type="SAM" id="Phobius"/>
    </source>
</evidence>
<comment type="similarity">
    <text evidence="8">Belongs to the binding-protein-dependent transport system permease family. LivHM subfamily.</text>
</comment>
<evidence type="ECO:0000256" key="5">
    <source>
        <dbReference type="ARBA" id="ARBA00022970"/>
    </source>
</evidence>
<feature type="transmembrane region" description="Helical" evidence="9">
    <location>
        <begin position="36"/>
        <end position="56"/>
    </location>
</feature>
<dbReference type="RefSeq" id="WP_127607165.1">
    <property type="nucleotide sequence ID" value="NZ_JARTHJ010000067.1"/>
</dbReference>
<keyword evidence="4 9" id="KW-0812">Transmembrane</keyword>